<name>A0A5C4R8L5_9RHOB</name>
<dbReference type="Proteomes" id="UP000304880">
    <property type="component" value="Unassembled WGS sequence"/>
</dbReference>
<dbReference type="PANTHER" id="PTHR42760">
    <property type="entry name" value="SHORT-CHAIN DEHYDROGENASES/REDUCTASES FAMILY MEMBER"/>
    <property type="match status" value="1"/>
</dbReference>
<dbReference type="EMBL" id="VDDC01000009">
    <property type="protein sequence ID" value="TNH40279.1"/>
    <property type="molecule type" value="Genomic_DNA"/>
</dbReference>
<dbReference type="RefSeq" id="WP_045999759.1">
    <property type="nucleotide sequence ID" value="NZ_VDDC01000009.1"/>
</dbReference>
<dbReference type="PRINTS" id="PR00081">
    <property type="entry name" value="GDHRDH"/>
</dbReference>
<dbReference type="PANTHER" id="PTHR42760:SF133">
    <property type="entry name" value="3-OXOACYL-[ACYL-CARRIER-PROTEIN] REDUCTASE"/>
    <property type="match status" value="1"/>
</dbReference>
<dbReference type="Pfam" id="PF00106">
    <property type="entry name" value="adh_short"/>
    <property type="match status" value="1"/>
</dbReference>
<organism evidence="3 4">
    <name type="scientific">Paracoccus haeundaensis</name>
    <dbReference type="NCBI Taxonomy" id="225362"/>
    <lineage>
        <taxon>Bacteria</taxon>
        <taxon>Pseudomonadati</taxon>
        <taxon>Pseudomonadota</taxon>
        <taxon>Alphaproteobacteria</taxon>
        <taxon>Rhodobacterales</taxon>
        <taxon>Paracoccaceae</taxon>
        <taxon>Paracoccus</taxon>
    </lineage>
</organism>
<comment type="similarity">
    <text evidence="1">Belongs to the short-chain dehydrogenases/reductases (SDR) family.</text>
</comment>
<dbReference type="Gene3D" id="3.40.50.720">
    <property type="entry name" value="NAD(P)-binding Rossmann-like Domain"/>
    <property type="match status" value="1"/>
</dbReference>
<comment type="caution">
    <text evidence="3">The sequence shown here is derived from an EMBL/GenBank/DDBJ whole genome shotgun (WGS) entry which is preliminary data.</text>
</comment>
<dbReference type="InterPro" id="IPR036291">
    <property type="entry name" value="NAD(P)-bd_dom_sf"/>
</dbReference>
<evidence type="ECO:0000313" key="4">
    <source>
        <dbReference type="Proteomes" id="UP000304880"/>
    </source>
</evidence>
<reference evidence="3 4" key="1">
    <citation type="submission" date="2019-06" db="EMBL/GenBank/DDBJ databases">
        <authorList>
            <person name="Li J."/>
        </authorList>
    </citation>
    <scope>NUCLEOTIDE SEQUENCE [LARGE SCALE GENOMIC DNA]</scope>
    <source>
        <strain evidence="3 4">CGMCC 1.8012</strain>
    </source>
</reference>
<gene>
    <name evidence="3" type="ORF">FHD67_05225</name>
</gene>
<dbReference type="AlphaFoldDB" id="A0A5C4R8L5"/>
<sequence>MTGVAVITGSSTNLGQAIARRLAAHGMTVRGVSRHPRPAEGLFQTLQGDVTDAQAMRDLAQRIEGELGPVTILIHAAAIHRRQDFLSARAEDVCHQVQVNLCGRINVTAAFLPGMVAQGRGRIINVARPVPRPPLPGNLGFAAAQAGADILTRTLSVEVGGRLPGIVVTEWVPDLDPEHGPDRVAGLGAALALNDDPALHGATVLGDRQILPGRSLRRRVLDLLLLKPAARPIVLAPEPTSLKETT</sequence>
<dbReference type="InterPro" id="IPR002347">
    <property type="entry name" value="SDR_fam"/>
</dbReference>
<evidence type="ECO:0000256" key="2">
    <source>
        <dbReference type="ARBA" id="ARBA00023002"/>
    </source>
</evidence>
<proteinExistence type="inferred from homology"/>
<dbReference type="GO" id="GO:0016616">
    <property type="term" value="F:oxidoreductase activity, acting on the CH-OH group of donors, NAD or NADP as acceptor"/>
    <property type="evidence" value="ECO:0007669"/>
    <property type="project" value="TreeGrafter"/>
</dbReference>
<dbReference type="SUPFAM" id="SSF51735">
    <property type="entry name" value="NAD(P)-binding Rossmann-fold domains"/>
    <property type="match status" value="1"/>
</dbReference>
<keyword evidence="2" id="KW-0560">Oxidoreductase</keyword>
<dbReference type="CDD" id="cd05233">
    <property type="entry name" value="SDR_c"/>
    <property type="match status" value="1"/>
</dbReference>
<keyword evidence="4" id="KW-1185">Reference proteome</keyword>
<protein>
    <submittedName>
        <fullName evidence="3">SDR family oxidoreductase</fullName>
    </submittedName>
</protein>
<evidence type="ECO:0000313" key="3">
    <source>
        <dbReference type="EMBL" id="TNH40279.1"/>
    </source>
</evidence>
<evidence type="ECO:0000256" key="1">
    <source>
        <dbReference type="ARBA" id="ARBA00006484"/>
    </source>
</evidence>
<accession>A0A5C4R8L5</accession>